<evidence type="ECO:0000259" key="8">
    <source>
        <dbReference type="PROSITE" id="PS50093"/>
    </source>
</evidence>
<dbReference type="PRINTS" id="PR00723">
    <property type="entry name" value="SUBTILISIN"/>
</dbReference>
<protein>
    <recommendedName>
        <fullName evidence="8">PKD domain-containing protein</fullName>
    </recommendedName>
</protein>
<comment type="similarity">
    <text evidence="1 6 7">Belongs to the peptidase S8 family.</text>
</comment>
<dbReference type="InterPro" id="IPR035986">
    <property type="entry name" value="PKD_dom_sf"/>
</dbReference>
<keyword evidence="4 6" id="KW-0720">Serine protease</keyword>
<dbReference type="SUPFAM" id="SSF52743">
    <property type="entry name" value="Subtilisin-like"/>
    <property type="match status" value="1"/>
</dbReference>
<gene>
    <name evidence="9" type="ORF">BOW53_11195</name>
</gene>
<evidence type="ECO:0000256" key="1">
    <source>
        <dbReference type="ARBA" id="ARBA00011073"/>
    </source>
</evidence>
<keyword evidence="2 6" id="KW-0645">Protease</keyword>
<dbReference type="SMART" id="SM00089">
    <property type="entry name" value="PKD"/>
    <property type="match status" value="5"/>
</dbReference>
<evidence type="ECO:0000256" key="2">
    <source>
        <dbReference type="ARBA" id="ARBA00022670"/>
    </source>
</evidence>
<organism evidence="9 10">
    <name type="scientific">Solemya pervernicosa gill symbiont</name>
    <dbReference type="NCBI Taxonomy" id="642797"/>
    <lineage>
        <taxon>Bacteria</taxon>
        <taxon>Pseudomonadati</taxon>
        <taxon>Pseudomonadota</taxon>
        <taxon>Gammaproteobacteria</taxon>
        <taxon>sulfur-oxidizing symbionts</taxon>
    </lineage>
</organism>
<evidence type="ECO:0000256" key="3">
    <source>
        <dbReference type="ARBA" id="ARBA00022801"/>
    </source>
</evidence>
<dbReference type="PROSITE" id="PS51892">
    <property type="entry name" value="SUBTILASE"/>
    <property type="match status" value="1"/>
</dbReference>
<dbReference type="PROSITE" id="PS50093">
    <property type="entry name" value="PKD"/>
    <property type="match status" value="5"/>
</dbReference>
<proteinExistence type="inferred from homology"/>
<dbReference type="InterPro" id="IPR023828">
    <property type="entry name" value="Peptidase_S8_Ser-AS"/>
</dbReference>
<feature type="domain" description="PKD" evidence="8">
    <location>
        <begin position="96"/>
        <end position="163"/>
    </location>
</feature>
<keyword evidence="10" id="KW-1185">Reference proteome</keyword>
<evidence type="ECO:0000256" key="4">
    <source>
        <dbReference type="ARBA" id="ARBA00022825"/>
    </source>
</evidence>
<dbReference type="InterPro" id="IPR000209">
    <property type="entry name" value="Peptidase_S8/S53_dom"/>
</dbReference>
<feature type="domain" description="PKD" evidence="8">
    <location>
        <begin position="273"/>
        <end position="343"/>
    </location>
</feature>
<dbReference type="InterPro" id="IPR023827">
    <property type="entry name" value="Peptidase_S8_Asp-AS"/>
</dbReference>
<reference evidence="9 10" key="1">
    <citation type="submission" date="2016-11" db="EMBL/GenBank/DDBJ databases">
        <title>Mixed transmission modes and dynamic genome evolution in an obligate animal-bacterial symbiosis.</title>
        <authorList>
            <person name="Russell S.L."/>
            <person name="Corbett-Detig R.B."/>
            <person name="Cavanaugh C.M."/>
        </authorList>
    </citation>
    <scope>NUCLEOTIDE SEQUENCE [LARGE SCALE GENOMIC DNA]</scope>
    <source>
        <strain evidence="9">Sveles-Q1</strain>
    </source>
</reference>
<evidence type="ECO:0000256" key="6">
    <source>
        <dbReference type="PROSITE-ProRule" id="PRU01240"/>
    </source>
</evidence>
<dbReference type="PANTHER" id="PTHR43806:SF11">
    <property type="entry name" value="CEREVISIN-RELATED"/>
    <property type="match status" value="1"/>
</dbReference>
<feature type="active site" description="Charge relay system" evidence="5 6">
    <location>
        <position position="839"/>
    </location>
</feature>
<dbReference type="Gene3D" id="2.60.40.10">
    <property type="entry name" value="Immunoglobulins"/>
    <property type="match status" value="5"/>
</dbReference>
<dbReference type="PROSITE" id="PS00136">
    <property type="entry name" value="SUBTILASE_ASP"/>
    <property type="match status" value="1"/>
</dbReference>
<dbReference type="GO" id="GO:0004252">
    <property type="term" value="F:serine-type endopeptidase activity"/>
    <property type="evidence" value="ECO:0007669"/>
    <property type="project" value="UniProtKB-UniRule"/>
</dbReference>
<dbReference type="SUPFAM" id="SSF49299">
    <property type="entry name" value="PKD domain"/>
    <property type="match status" value="5"/>
</dbReference>
<name>A0A1T2L364_9GAMM</name>
<dbReference type="InterPro" id="IPR013783">
    <property type="entry name" value="Ig-like_fold"/>
</dbReference>
<evidence type="ECO:0000313" key="10">
    <source>
        <dbReference type="Proteomes" id="UP000191110"/>
    </source>
</evidence>
<evidence type="ECO:0000313" key="9">
    <source>
        <dbReference type="EMBL" id="OOZ39545.1"/>
    </source>
</evidence>
<dbReference type="InterPro" id="IPR015500">
    <property type="entry name" value="Peptidase_S8_subtilisin-rel"/>
</dbReference>
<dbReference type="Pfam" id="PF00082">
    <property type="entry name" value="Peptidase_S8"/>
    <property type="match status" value="1"/>
</dbReference>
<accession>A0A1T2L364</accession>
<dbReference type="InterPro" id="IPR050131">
    <property type="entry name" value="Peptidase_S8_subtilisin-like"/>
</dbReference>
<sequence length="1311" mass="137267">MSTNEAPSASFIVDVGTGHSPLMVNFDASPSSDSDGSIAGYSWLFGDGSTATGQQVSHSYTNVGNHSVTLTVTDNEGAIDNATPQTISVWIANNAPTALFSVDTDSGEGPLTVNFDASASGDSDGTIVAYGWDFGDGSSGNGQTVAHSYTTPGVYLATLTVRDDDAATKLSTAHIIRVLPANQAPTAAFSVDTDSGTTPLTVNFDASGSTDTDGSIVSYAWDFGDGDSGVGQQVSHTYTSDGSYTATLTVTDNAGAEDSDSDVIDSISASHYPTARYDVDVDSGPAPLTVSFDASTSSDPDNDIINYFWQFGDGDNASGVTTSHTYTVPGSYDVQMLATDSASQGDVADVRTITVQGPNTLPTAAFTVDVNSGTSPVTVNFDATTSSDSDGSVVGYGWDFGDGFQGSGASTTHTYFADGTHTAILTVTDDRGGQHSVSHDISVAASGGVTLSGVLGLSGTGTVDSDVNDINADYQSNNTTATAQLLISPSSLGNVWGFVSKTATGIEGERFTYSADEVDIYRAYLPVGQRICLTIKNPDDETGLENANDLDLYLYSVDDPESPVATALGTHSSETLHVPTGGEYYIVVAAYRGKSTYKLATFMDLTSVDEVQTLRLEDDFVPGQVIAKLKSEVVNPPGAGADKKGVAAATAIESVSSRGSVSMIRGAADRASLFSVNDMGQNSASGKLQSAASSDQDESEYSLLDGRYGIGLSQKDREAFETIKAIKRLRQDSRIDYAEPNYIQKMSLVPDDLHYEQQWHYPAINLPDTWDITTGDASVIVAVIDSGVFMAHEDLSGNLLSTGYDFIVSTSMSNDGDGIDPDPDPDDPGDIVISYSVWHGTHVAGTIAASTNTTTGVAGVAPDVRIMPIRVLGEGGSGASYDVAQGILYAAGLANDSATVPPQAADIINLSLGGAYVNQASKDAISAALNAGVIVIAAKGNDGSDAPHYPSDYEGVVSVGALGMGDEQAYYSNYGPTLDLVAPGGDSKIDADNDGKFDSTILSTSVDVSSGSRESGYDHKQGTSMATPHVAGVIALMKSVYSELTPTLLTALIENGAITTDLSGDGAAVRNDTYGYGKIDALKAVQQAQAIAGGATPPVHDEVGIIYEIDNMVLSSSQTISIVKWSGTFTVDSITLNYPWATLTPTAVDGEGFGDYQLDIDRDQFGDGLYLLDITFVMSNGDQYVTRINVTDRVSTLDERDVGNVYMVLVDESTLNVVKQIRMNLDVALFEPEVPFSMSNVPDGTYLLYAGTDFDGDRLLEDDEYFGRGFYDHDDDIFTSDISPIVVNSADIDSVSIYVGSTSADPVGLID</sequence>
<dbReference type="Gene3D" id="2.60.120.380">
    <property type="match status" value="1"/>
</dbReference>
<feature type="active site" description="Charge relay system" evidence="5 6">
    <location>
        <position position="785"/>
    </location>
</feature>
<feature type="domain" description="PKD" evidence="8">
    <location>
        <begin position="185"/>
        <end position="255"/>
    </location>
</feature>
<feature type="domain" description="PKD" evidence="8">
    <location>
        <begin position="362"/>
        <end position="450"/>
    </location>
</feature>
<dbReference type="InterPro" id="IPR000601">
    <property type="entry name" value="PKD_dom"/>
</dbReference>
<keyword evidence="3 6" id="KW-0378">Hydrolase</keyword>
<dbReference type="RefSeq" id="WP_269087651.1">
    <property type="nucleotide sequence ID" value="NZ_MPRL01000049.1"/>
</dbReference>
<dbReference type="EMBL" id="MPRL01000049">
    <property type="protein sequence ID" value="OOZ39545.1"/>
    <property type="molecule type" value="Genomic_DNA"/>
</dbReference>
<dbReference type="Pfam" id="PF18911">
    <property type="entry name" value="PKD_4"/>
    <property type="match status" value="5"/>
</dbReference>
<dbReference type="PANTHER" id="PTHR43806">
    <property type="entry name" value="PEPTIDASE S8"/>
    <property type="match status" value="1"/>
</dbReference>
<evidence type="ECO:0000256" key="5">
    <source>
        <dbReference type="PIRSR" id="PIRSR615500-1"/>
    </source>
</evidence>
<comment type="caution">
    <text evidence="9">The sequence shown here is derived from an EMBL/GenBank/DDBJ whole genome shotgun (WGS) entry which is preliminary data.</text>
</comment>
<evidence type="ECO:0000256" key="7">
    <source>
        <dbReference type="RuleBase" id="RU003355"/>
    </source>
</evidence>
<dbReference type="CDD" id="cd00146">
    <property type="entry name" value="PKD"/>
    <property type="match status" value="5"/>
</dbReference>
<feature type="domain" description="PKD" evidence="8">
    <location>
        <begin position="7"/>
        <end position="83"/>
    </location>
</feature>
<dbReference type="InterPro" id="IPR022398">
    <property type="entry name" value="Peptidase_S8_His-AS"/>
</dbReference>
<feature type="active site" description="Charge relay system" evidence="5 6">
    <location>
        <position position="1024"/>
    </location>
</feature>
<dbReference type="GO" id="GO:0006508">
    <property type="term" value="P:proteolysis"/>
    <property type="evidence" value="ECO:0007669"/>
    <property type="project" value="UniProtKB-KW"/>
</dbReference>
<dbReference type="Proteomes" id="UP000191110">
    <property type="component" value="Unassembled WGS sequence"/>
</dbReference>
<dbReference type="PROSITE" id="PS00138">
    <property type="entry name" value="SUBTILASE_SER"/>
    <property type="match status" value="1"/>
</dbReference>
<dbReference type="InterPro" id="IPR036852">
    <property type="entry name" value="Peptidase_S8/S53_dom_sf"/>
</dbReference>
<dbReference type="Gene3D" id="3.40.50.200">
    <property type="entry name" value="Peptidase S8/S53 domain"/>
    <property type="match status" value="1"/>
</dbReference>
<dbReference type="PROSITE" id="PS00137">
    <property type="entry name" value="SUBTILASE_HIS"/>
    <property type="match status" value="1"/>
</dbReference>
<dbReference type="InterPro" id="IPR022409">
    <property type="entry name" value="PKD/Chitinase_dom"/>
</dbReference>